<name>A7RHG1_NEMVE</name>
<dbReference type="STRING" id="45351.A7RHG1"/>
<organism evidence="3 4">
    <name type="scientific">Nematostella vectensis</name>
    <name type="common">Starlet sea anemone</name>
    <dbReference type="NCBI Taxonomy" id="45351"/>
    <lineage>
        <taxon>Eukaryota</taxon>
        <taxon>Metazoa</taxon>
        <taxon>Cnidaria</taxon>
        <taxon>Anthozoa</taxon>
        <taxon>Hexacorallia</taxon>
        <taxon>Actiniaria</taxon>
        <taxon>Edwardsiidae</taxon>
        <taxon>Nematostella</taxon>
    </lineage>
</organism>
<dbReference type="PANTHER" id="PTHR46260:SF3">
    <property type="entry name" value="RING-TYPE DOMAIN-CONTAINING PROTEIN"/>
    <property type="match status" value="1"/>
</dbReference>
<keyword evidence="4" id="KW-1185">Reference proteome</keyword>
<dbReference type="Gene3D" id="2.120.10.80">
    <property type="entry name" value="Kelch-type beta propeller"/>
    <property type="match status" value="2"/>
</dbReference>
<dbReference type="eggNOG" id="KOG4441">
    <property type="taxonomic scope" value="Eukaryota"/>
</dbReference>
<dbReference type="InParanoid" id="A7RHG1"/>
<dbReference type="HOGENOM" id="CLU_046864_0_0_1"/>
<sequence>MDLRDWTTIRGDVIVCCGGYEGRYQLDTVEAYSDSMKAWAQMPSMPKPRDSMAAGSLGKIIILAGGSDRKIPYDYVMLFDWLSQSWEKSTPLTTARASPASVMDKSGGRLLVSGGFNNVALKSTEAFDMQTEKWVSLPDMPSARAKSGAAMAGGHFFVVGGEIYGRSLNLVEAFNVKENKWITLPSMRSKRRRCAVAGFDDKIIVSGGLTSDGITLDTMELFDMRNRKWLELPNMPCARFGCGACVVNNRMFLLGGNEKLKMKSCCDRCDAFDLVSHSWERVPPMIHRRLHTSAVHVTI</sequence>
<accession>A7RHG1</accession>
<dbReference type="InterPro" id="IPR006652">
    <property type="entry name" value="Kelch_1"/>
</dbReference>
<dbReference type="AlphaFoldDB" id="A7RHG1"/>
<evidence type="ECO:0000313" key="4">
    <source>
        <dbReference type="Proteomes" id="UP000001593"/>
    </source>
</evidence>
<proteinExistence type="predicted"/>
<evidence type="ECO:0000256" key="2">
    <source>
        <dbReference type="ARBA" id="ARBA00022737"/>
    </source>
</evidence>
<dbReference type="Pfam" id="PF01344">
    <property type="entry name" value="Kelch_1"/>
    <property type="match status" value="1"/>
</dbReference>
<evidence type="ECO:0000256" key="1">
    <source>
        <dbReference type="ARBA" id="ARBA00022441"/>
    </source>
</evidence>
<dbReference type="SMART" id="SM00612">
    <property type="entry name" value="Kelch"/>
    <property type="match status" value="6"/>
</dbReference>
<dbReference type="KEGG" id="nve:5521506"/>
<dbReference type="InterPro" id="IPR051746">
    <property type="entry name" value="Kelch_domain_containing_8"/>
</dbReference>
<dbReference type="OMA" id="ERETSWE"/>
<dbReference type="SUPFAM" id="SSF117281">
    <property type="entry name" value="Kelch motif"/>
    <property type="match status" value="1"/>
</dbReference>
<evidence type="ECO:0000313" key="3">
    <source>
        <dbReference type="EMBL" id="EDO49221.1"/>
    </source>
</evidence>
<keyword evidence="1" id="KW-0880">Kelch repeat</keyword>
<dbReference type="EMBL" id="DS469510">
    <property type="protein sequence ID" value="EDO49221.1"/>
    <property type="molecule type" value="Genomic_DNA"/>
</dbReference>
<gene>
    <name evidence="3" type="ORF">NEMVEDRAFT_v1g231809</name>
</gene>
<dbReference type="Pfam" id="PF24681">
    <property type="entry name" value="Kelch_KLHDC2_KLHL20_DRC7"/>
    <property type="match status" value="1"/>
</dbReference>
<dbReference type="PhylomeDB" id="A7RHG1"/>
<dbReference type="Proteomes" id="UP000001593">
    <property type="component" value="Unassembled WGS sequence"/>
</dbReference>
<reference evidence="3 4" key="1">
    <citation type="journal article" date="2007" name="Science">
        <title>Sea anemone genome reveals ancestral eumetazoan gene repertoire and genomic organization.</title>
        <authorList>
            <person name="Putnam N.H."/>
            <person name="Srivastava M."/>
            <person name="Hellsten U."/>
            <person name="Dirks B."/>
            <person name="Chapman J."/>
            <person name="Salamov A."/>
            <person name="Terry A."/>
            <person name="Shapiro H."/>
            <person name="Lindquist E."/>
            <person name="Kapitonov V.V."/>
            <person name="Jurka J."/>
            <person name="Genikhovich G."/>
            <person name="Grigoriev I.V."/>
            <person name="Lucas S.M."/>
            <person name="Steele R.E."/>
            <person name="Finnerty J.R."/>
            <person name="Technau U."/>
            <person name="Martindale M.Q."/>
            <person name="Rokhsar D.S."/>
        </authorList>
    </citation>
    <scope>NUCLEOTIDE SEQUENCE [LARGE SCALE GENOMIC DNA]</scope>
    <source>
        <strain evidence="4">CH2 X CH6</strain>
    </source>
</reference>
<keyword evidence="2" id="KW-0677">Repeat</keyword>
<dbReference type="InterPro" id="IPR015915">
    <property type="entry name" value="Kelch-typ_b-propeller"/>
</dbReference>
<dbReference type="SUPFAM" id="SSF50965">
    <property type="entry name" value="Galactose oxidase, central domain"/>
    <property type="match status" value="1"/>
</dbReference>
<dbReference type="OrthoDB" id="7923847at2759"/>
<dbReference type="InterPro" id="IPR011043">
    <property type="entry name" value="Gal_Oxase/kelch_b-propeller"/>
</dbReference>
<protein>
    <submittedName>
        <fullName evidence="3">Uncharacterized protein</fullName>
    </submittedName>
</protein>
<dbReference type="PANTHER" id="PTHR46260">
    <property type="entry name" value="RING-TYPE DOMAIN-CONTAINING PROTEIN"/>
    <property type="match status" value="1"/>
</dbReference>